<evidence type="ECO:0000256" key="4">
    <source>
        <dbReference type="ARBA" id="ARBA00023015"/>
    </source>
</evidence>
<feature type="compositionally biased region" description="Basic and acidic residues" evidence="8">
    <location>
        <begin position="805"/>
        <end position="815"/>
    </location>
</feature>
<reference evidence="10" key="5">
    <citation type="journal article" date="2021" name="G3 (Bethesda)">
        <title>Aegilops tauschii genome assembly Aet v5.0 features greater sequence contiguity and improved annotation.</title>
        <authorList>
            <person name="Wang L."/>
            <person name="Zhu T."/>
            <person name="Rodriguez J.C."/>
            <person name="Deal K.R."/>
            <person name="Dubcovsky J."/>
            <person name="McGuire P.E."/>
            <person name="Lux T."/>
            <person name="Spannagl M."/>
            <person name="Mayer K.F.X."/>
            <person name="Baldrich P."/>
            <person name="Meyers B.C."/>
            <person name="Huo N."/>
            <person name="Gu Y.Q."/>
            <person name="Zhou H."/>
            <person name="Devos K.M."/>
            <person name="Bennetzen J.L."/>
            <person name="Unver T."/>
            <person name="Budak H."/>
            <person name="Gulick P.J."/>
            <person name="Galiba G."/>
            <person name="Kalapos B."/>
            <person name="Nelson D.R."/>
            <person name="Li P."/>
            <person name="You F.M."/>
            <person name="Luo M.C."/>
            <person name="Dvorak J."/>
        </authorList>
    </citation>
    <scope>NUCLEOTIDE SEQUENCE [LARGE SCALE GENOMIC DNA]</scope>
    <source>
        <strain evidence="10">cv. AL8/78</strain>
    </source>
</reference>
<evidence type="ECO:0000256" key="3">
    <source>
        <dbReference type="ARBA" id="ARBA00022737"/>
    </source>
</evidence>
<keyword evidence="5" id="KW-0804">Transcription</keyword>
<reference evidence="10" key="3">
    <citation type="journal article" date="2017" name="Nature">
        <title>Genome sequence of the progenitor of the wheat D genome Aegilops tauschii.</title>
        <authorList>
            <person name="Luo M.C."/>
            <person name="Gu Y.Q."/>
            <person name="Puiu D."/>
            <person name="Wang H."/>
            <person name="Twardziok S.O."/>
            <person name="Deal K.R."/>
            <person name="Huo N."/>
            <person name="Zhu T."/>
            <person name="Wang L."/>
            <person name="Wang Y."/>
            <person name="McGuire P.E."/>
            <person name="Liu S."/>
            <person name="Long H."/>
            <person name="Ramasamy R.K."/>
            <person name="Rodriguez J.C."/>
            <person name="Van S.L."/>
            <person name="Yuan L."/>
            <person name="Wang Z."/>
            <person name="Xia Z."/>
            <person name="Xiao L."/>
            <person name="Anderson O.D."/>
            <person name="Ouyang S."/>
            <person name="Liang Y."/>
            <person name="Zimin A.V."/>
            <person name="Pertea G."/>
            <person name="Qi P."/>
            <person name="Bennetzen J.L."/>
            <person name="Dai X."/>
            <person name="Dawson M.W."/>
            <person name="Muller H.G."/>
            <person name="Kugler K."/>
            <person name="Rivarola-Duarte L."/>
            <person name="Spannagl M."/>
            <person name="Mayer K.F.X."/>
            <person name="Lu F.H."/>
            <person name="Bevan M.W."/>
            <person name="Leroy P."/>
            <person name="Li P."/>
            <person name="You F.M."/>
            <person name="Sun Q."/>
            <person name="Liu Z."/>
            <person name="Lyons E."/>
            <person name="Wicker T."/>
            <person name="Salzberg S.L."/>
            <person name="Devos K.M."/>
            <person name="Dvorak J."/>
        </authorList>
    </citation>
    <scope>NUCLEOTIDE SEQUENCE [LARGE SCALE GENOMIC DNA]</scope>
    <source>
        <strain evidence="10">cv. AL8/78</strain>
    </source>
</reference>
<keyword evidence="4" id="KW-0805">Transcription regulation</keyword>
<evidence type="ECO:0000256" key="2">
    <source>
        <dbReference type="ARBA" id="ARBA00022491"/>
    </source>
</evidence>
<dbReference type="AlphaFoldDB" id="A0A452XHR0"/>
<dbReference type="GO" id="GO:0000118">
    <property type="term" value="C:histone deacetylase complex"/>
    <property type="evidence" value="ECO:0007669"/>
    <property type="project" value="TreeGrafter"/>
</dbReference>
<reference evidence="11" key="2">
    <citation type="journal article" date="2017" name="Nat. Plants">
        <title>The Aegilops tauschii genome reveals multiple impacts of transposons.</title>
        <authorList>
            <person name="Zhao G."/>
            <person name="Zou C."/>
            <person name="Li K."/>
            <person name="Wang K."/>
            <person name="Li T."/>
            <person name="Gao L."/>
            <person name="Zhang X."/>
            <person name="Wang H."/>
            <person name="Yang Z."/>
            <person name="Liu X."/>
            <person name="Jiang W."/>
            <person name="Mao L."/>
            <person name="Kong X."/>
            <person name="Jiao Y."/>
            <person name="Jia J."/>
        </authorList>
    </citation>
    <scope>NUCLEOTIDE SEQUENCE [LARGE SCALE GENOMIC DNA]</scope>
    <source>
        <strain evidence="11">cv. AL8/78</strain>
    </source>
</reference>
<reference evidence="10" key="4">
    <citation type="submission" date="2019-03" db="UniProtKB">
        <authorList>
            <consortium name="EnsemblPlants"/>
        </authorList>
    </citation>
    <scope>IDENTIFICATION</scope>
</reference>
<dbReference type="Proteomes" id="UP000015105">
    <property type="component" value="Chromosome 1D"/>
</dbReference>
<dbReference type="Gramene" id="AET1Gv20002000.13">
    <property type="protein sequence ID" value="AET1Gv20002000.13"/>
    <property type="gene ID" value="AET1Gv20002000"/>
</dbReference>
<proteinExistence type="predicted"/>
<feature type="region of interest" description="Disordered" evidence="8">
    <location>
        <begin position="742"/>
        <end position="761"/>
    </location>
</feature>
<protein>
    <recommendedName>
        <fullName evidence="9">Histone deacetylase interacting domain-containing protein</fullName>
    </recommendedName>
</protein>
<name>A0A452XHR0_AEGTS</name>
<reference evidence="11" key="1">
    <citation type="journal article" date="2014" name="Science">
        <title>Ancient hybridizations among the ancestral genomes of bread wheat.</title>
        <authorList>
            <consortium name="International Wheat Genome Sequencing Consortium,"/>
            <person name="Marcussen T."/>
            <person name="Sandve S.R."/>
            <person name="Heier L."/>
            <person name="Spannagl M."/>
            <person name="Pfeifer M."/>
            <person name="Jakobsen K.S."/>
            <person name="Wulff B.B."/>
            <person name="Steuernagel B."/>
            <person name="Mayer K.F."/>
            <person name="Olsen O.A."/>
        </authorList>
    </citation>
    <scope>NUCLEOTIDE SEQUENCE [LARGE SCALE GENOMIC DNA]</scope>
    <source>
        <strain evidence="11">cv. AL8/78</strain>
    </source>
</reference>
<dbReference type="PANTHER" id="PTHR12346">
    <property type="entry name" value="SIN3B-RELATED"/>
    <property type="match status" value="1"/>
</dbReference>
<keyword evidence="11" id="KW-1185">Reference proteome</keyword>
<feature type="region of interest" description="Disordered" evidence="8">
    <location>
        <begin position="773"/>
        <end position="832"/>
    </location>
</feature>
<dbReference type="Pfam" id="PF02671">
    <property type="entry name" value="PAH"/>
    <property type="match status" value="3"/>
</dbReference>
<evidence type="ECO:0000256" key="5">
    <source>
        <dbReference type="ARBA" id="ARBA00023163"/>
    </source>
</evidence>
<sequence length="847" mass="96005">SIRSVSASLPFPQTSFPPRSNPSSVASRAARMSPPPASPALSAQKLTTNDALAYLKAVKDKFHDNRAKYDEFLEVMRDFKSARIDTAGVIIRVKTLFSGYPELILGFNAFLPKGFAIKLQDIDGTAGDKKQPVDFMEAINFVNKIKARFQAQDHVYKAFLAILNMYRMHNKSIQDVYQEVATLFHDHPDLLEEFKHFLPDTSNAPQVLAAPKAVSAKQETAAVPSASARNVQSIKRERPQPSTAERDSSVDRPDLEHDPDRKRVDKEKDRKIDRDRKDHDKDAEYESKDLDGGLRKRKAFSKKLEGETHQGAASISASSYNDNDALKSAYTQEFLFCEKVKEKLEPEAYQEFLKCLHIYSQEIITRSELKNLVHDILQRYPELMTGFSEFLEHCENIDGFLDGVINKRQTSRTVKALDKVSALNSKEATIHKATTFSAKEKYLCKPISELDLSNCQRCTPSYRLLPKNYPVPASSCRTDLGISVLNDHWVSVTSGSEDYSFKHMRKNQYEESLFRCEDDRFELDMLLESVNVAIKRVEELIEKMQENSIKPDSPIRIDEHLTSLNLRCIERLYGDHGLDVMDVLRKNASVALPVILTRLKQKQEEWSRCRSDFNKVWAEIYAKNYHKSLDHRSFYFKQQDTKNLSTRALLSEIKEINEKKRKEDDVLLAIAAGNRRPIVPNMSFEYVDSEIHEDVYQIIKYSCGEVCSSPDQVDKVMRTWTTFVEPILGVQPRTPAVEDASVVKSKSRTPTTGLASAGESNNVIPNGAVTVKQANRDESIPKEQAQSSRGLLANGVSEDAQNGFHDADRTVRRGEGPSNMSLHQTEQNQRRTNMELTSGMCCPLLNT</sequence>
<comment type="subcellular location">
    <subcellularLocation>
        <location evidence="1 7">Nucleus</location>
    </subcellularLocation>
</comment>
<dbReference type="GO" id="GO:0003714">
    <property type="term" value="F:transcription corepressor activity"/>
    <property type="evidence" value="ECO:0007669"/>
    <property type="project" value="InterPro"/>
</dbReference>
<dbReference type="EnsemblPlants" id="AET1Gv20002000.13">
    <property type="protein sequence ID" value="AET1Gv20002000.13"/>
    <property type="gene ID" value="AET1Gv20002000"/>
</dbReference>
<dbReference type="FunFam" id="1.20.1160.11:FF:000001">
    <property type="entry name" value="Paired amphipathic helix protein Sin3"/>
    <property type="match status" value="1"/>
</dbReference>
<keyword evidence="3" id="KW-0677">Repeat</keyword>
<dbReference type="InterPro" id="IPR013194">
    <property type="entry name" value="HDAC_interact_dom"/>
</dbReference>
<evidence type="ECO:0000259" key="9">
    <source>
        <dbReference type="SMART" id="SM00761"/>
    </source>
</evidence>
<dbReference type="FunFam" id="1.20.1160.11:FF:000003">
    <property type="entry name" value="Paired amphipathic helix SIN3-like protein"/>
    <property type="match status" value="1"/>
</dbReference>
<dbReference type="GO" id="GO:0000122">
    <property type="term" value="P:negative regulation of transcription by RNA polymerase II"/>
    <property type="evidence" value="ECO:0007669"/>
    <property type="project" value="TreeGrafter"/>
</dbReference>
<feature type="domain" description="Histone deacetylase interacting" evidence="9">
    <location>
        <begin position="454"/>
        <end position="554"/>
    </location>
</feature>
<dbReference type="Pfam" id="PF08295">
    <property type="entry name" value="Sin3_corepress"/>
    <property type="match status" value="1"/>
</dbReference>
<feature type="region of interest" description="Disordered" evidence="8">
    <location>
        <begin position="219"/>
        <end position="289"/>
    </location>
</feature>
<dbReference type="InterPro" id="IPR036600">
    <property type="entry name" value="PAH_sf"/>
</dbReference>
<feature type="compositionally biased region" description="Polar residues" evidence="8">
    <location>
        <begin position="818"/>
        <end position="827"/>
    </location>
</feature>
<feature type="compositionally biased region" description="Low complexity" evidence="8">
    <location>
        <begin position="22"/>
        <end position="32"/>
    </location>
</feature>
<dbReference type="FunFam" id="1.20.1160.11:FF:000002">
    <property type="entry name" value="Paired amphipathic helix protein SIN3"/>
    <property type="match status" value="1"/>
</dbReference>
<dbReference type="InterPro" id="IPR039774">
    <property type="entry name" value="Sin3-like"/>
</dbReference>
<dbReference type="Gene3D" id="1.20.1160.11">
    <property type="entry name" value="Paired amphipathic helix"/>
    <property type="match status" value="3"/>
</dbReference>
<keyword evidence="2" id="KW-0678">Repressor</keyword>
<evidence type="ECO:0000256" key="6">
    <source>
        <dbReference type="ARBA" id="ARBA00023242"/>
    </source>
</evidence>
<feature type="compositionally biased region" description="Basic and acidic residues" evidence="8">
    <location>
        <begin position="234"/>
        <end position="289"/>
    </location>
</feature>
<feature type="compositionally biased region" description="Polar residues" evidence="8">
    <location>
        <begin position="748"/>
        <end position="761"/>
    </location>
</feature>
<evidence type="ECO:0000313" key="10">
    <source>
        <dbReference type="EnsemblPlants" id="AET1Gv20002000.13"/>
    </source>
</evidence>
<evidence type="ECO:0000313" key="11">
    <source>
        <dbReference type="Proteomes" id="UP000015105"/>
    </source>
</evidence>
<feature type="region of interest" description="Disordered" evidence="8">
    <location>
        <begin position="1"/>
        <end position="42"/>
    </location>
</feature>
<dbReference type="SUPFAM" id="SSF47762">
    <property type="entry name" value="PAH2 domain"/>
    <property type="match status" value="3"/>
</dbReference>
<keyword evidence="6 7" id="KW-0539">Nucleus</keyword>
<dbReference type="InterPro" id="IPR003822">
    <property type="entry name" value="PAH"/>
</dbReference>
<feature type="compositionally biased region" description="Polar residues" evidence="8">
    <location>
        <begin position="1"/>
        <end position="18"/>
    </location>
</feature>
<evidence type="ECO:0000256" key="1">
    <source>
        <dbReference type="ARBA" id="ARBA00004123"/>
    </source>
</evidence>
<organism evidence="10 11">
    <name type="scientific">Aegilops tauschii subsp. strangulata</name>
    <name type="common">Goatgrass</name>
    <dbReference type="NCBI Taxonomy" id="200361"/>
    <lineage>
        <taxon>Eukaryota</taxon>
        <taxon>Viridiplantae</taxon>
        <taxon>Streptophyta</taxon>
        <taxon>Embryophyta</taxon>
        <taxon>Tracheophyta</taxon>
        <taxon>Spermatophyta</taxon>
        <taxon>Magnoliopsida</taxon>
        <taxon>Liliopsida</taxon>
        <taxon>Poales</taxon>
        <taxon>Poaceae</taxon>
        <taxon>BOP clade</taxon>
        <taxon>Pooideae</taxon>
        <taxon>Triticodae</taxon>
        <taxon>Triticeae</taxon>
        <taxon>Triticinae</taxon>
        <taxon>Aegilops</taxon>
    </lineage>
</organism>
<dbReference type="GO" id="GO:0000785">
    <property type="term" value="C:chromatin"/>
    <property type="evidence" value="ECO:0007669"/>
    <property type="project" value="TreeGrafter"/>
</dbReference>
<dbReference type="PANTHER" id="PTHR12346:SF59">
    <property type="entry name" value="PAIRED AMPHIPATHIC HELIX PROTEIN SIN3-LIKE 3"/>
    <property type="match status" value="1"/>
</dbReference>
<evidence type="ECO:0000256" key="7">
    <source>
        <dbReference type="PROSITE-ProRule" id="PRU00810"/>
    </source>
</evidence>
<evidence type="ECO:0000256" key="8">
    <source>
        <dbReference type="SAM" id="MobiDB-lite"/>
    </source>
</evidence>
<dbReference type="SMART" id="SM00761">
    <property type="entry name" value="HDAC_interact"/>
    <property type="match status" value="1"/>
</dbReference>
<dbReference type="PROSITE" id="PS51477">
    <property type="entry name" value="PAH"/>
    <property type="match status" value="3"/>
</dbReference>
<accession>A0A452XHR0</accession>